<evidence type="ECO:0000259" key="5">
    <source>
        <dbReference type="PROSITE" id="PS51379"/>
    </source>
</evidence>
<dbReference type="InterPro" id="IPR019752">
    <property type="entry name" value="Pyrv/ketoisovalerate_OxRed_cat"/>
</dbReference>
<dbReference type="PANTHER" id="PTHR43366:SF1">
    <property type="entry name" value="PYRUVATE SYNTHASE SUBUNIT PORC"/>
    <property type="match status" value="1"/>
</dbReference>
<name>A0A198AKU1_9BACL</name>
<dbReference type="GO" id="GO:0046872">
    <property type="term" value="F:metal ion binding"/>
    <property type="evidence" value="ECO:0007669"/>
    <property type="project" value="UniProtKB-KW"/>
</dbReference>
<dbReference type="InterPro" id="IPR002869">
    <property type="entry name" value="Pyrv_flavodox_OxRed_cen"/>
</dbReference>
<comment type="caution">
    <text evidence="6">The sequence shown here is derived from an EMBL/GenBank/DDBJ whole genome shotgun (WGS) entry which is preliminary data.</text>
</comment>
<dbReference type="Pfam" id="PF12838">
    <property type="entry name" value="Fer4_7"/>
    <property type="match status" value="1"/>
</dbReference>
<dbReference type="InterPro" id="IPR017896">
    <property type="entry name" value="4Fe4S_Fe-S-bd"/>
</dbReference>
<evidence type="ECO:0000256" key="2">
    <source>
        <dbReference type="ARBA" id="ARBA00023002"/>
    </source>
</evidence>
<keyword evidence="2" id="KW-0560">Oxidoreductase</keyword>
<protein>
    <submittedName>
        <fullName evidence="6">Ferredoxin</fullName>
    </submittedName>
</protein>
<keyword evidence="3" id="KW-0408">Iron</keyword>
<dbReference type="RefSeq" id="WP_068662506.1">
    <property type="nucleotide sequence ID" value="NZ_LYPB01000048.1"/>
</dbReference>
<dbReference type="SUPFAM" id="SSF53323">
    <property type="entry name" value="Pyruvate-ferredoxin oxidoreductase, PFOR, domain III"/>
    <property type="match status" value="1"/>
</dbReference>
<dbReference type="Proteomes" id="UP000078454">
    <property type="component" value="Unassembled WGS sequence"/>
</dbReference>
<dbReference type="OrthoDB" id="9794954at2"/>
<keyword evidence="4" id="KW-0411">Iron-sulfur</keyword>
<dbReference type="Pfam" id="PF01558">
    <property type="entry name" value="POR"/>
    <property type="match status" value="1"/>
</dbReference>
<evidence type="ECO:0000256" key="3">
    <source>
        <dbReference type="ARBA" id="ARBA00023004"/>
    </source>
</evidence>
<dbReference type="GO" id="GO:0016625">
    <property type="term" value="F:oxidoreductase activity, acting on the aldehyde or oxo group of donors, iron-sulfur protein as acceptor"/>
    <property type="evidence" value="ECO:0007669"/>
    <property type="project" value="InterPro"/>
</dbReference>
<keyword evidence="7" id="KW-1185">Reference proteome</keyword>
<evidence type="ECO:0000256" key="1">
    <source>
        <dbReference type="ARBA" id="ARBA00022723"/>
    </source>
</evidence>
<dbReference type="Gene3D" id="3.30.70.20">
    <property type="match status" value="1"/>
</dbReference>
<evidence type="ECO:0000256" key="4">
    <source>
        <dbReference type="ARBA" id="ARBA00023014"/>
    </source>
</evidence>
<dbReference type="PANTHER" id="PTHR43366">
    <property type="entry name" value="PYRUVATE SYNTHASE SUBUNIT PORC"/>
    <property type="match status" value="1"/>
</dbReference>
<feature type="domain" description="4Fe-4S ferredoxin-type" evidence="5">
    <location>
        <begin position="248"/>
        <end position="277"/>
    </location>
</feature>
<reference evidence="6 7" key="1">
    <citation type="submission" date="2016-05" db="EMBL/GenBank/DDBJ databases">
        <title>Paenibacillus sp. 1ZS3-15 nov., isolated from the rhizosphere soil.</title>
        <authorList>
            <person name="Zhang X.X."/>
            <person name="Zhang J."/>
        </authorList>
    </citation>
    <scope>NUCLEOTIDE SEQUENCE [LARGE SCALE GENOMIC DNA]</scope>
    <source>
        <strain evidence="6 7">1ZS3-15</strain>
    </source>
</reference>
<gene>
    <name evidence="6" type="ORF">A8708_17145</name>
</gene>
<sequence>MVTLPKLNDLGFFEIRLESIGGLGANLAGKMLAEAGVVGVGLNGVSFSSYGSEKKGSAVKAHIRFCDMDTKIRDTSPVERPHVVGVFHESLSKTVNVISGIYEDSTVLVNSTKTPDELKEKMKLRGGTIAVIDAIGISLEEKNRVNMAMLGAMFRLCDFLDPDVMRGVIRKSLEKKYPLAVAPALRTFDRGFNEVVFQTYTLPEGETMPDFVRYDTPVLGFATQPIGGVVTNPGNSILKDLSISRAGMMPHFHEDSCIHCASCDNVCPDFCFVWDELPDKKGRPQMFLQGIDYQYCKGCLKCVQACPTDALSSEREEDGYADQNRMPHRFNLAINS</sequence>
<evidence type="ECO:0000313" key="7">
    <source>
        <dbReference type="Proteomes" id="UP000078454"/>
    </source>
</evidence>
<dbReference type="AlphaFoldDB" id="A0A198AKU1"/>
<dbReference type="STRING" id="1850517.A8708_17145"/>
<dbReference type="EMBL" id="LYPB01000048">
    <property type="protein sequence ID" value="OAS21646.1"/>
    <property type="molecule type" value="Genomic_DNA"/>
</dbReference>
<dbReference type="InterPro" id="IPR017900">
    <property type="entry name" value="4Fe4S_Fe_S_CS"/>
</dbReference>
<proteinExistence type="predicted"/>
<keyword evidence="1" id="KW-0479">Metal-binding</keyword>
<dbReference type="InterPro" id="IPR051626">
    <property type="entry name" value="Oxidoreductase_gamma_subunit"/>
</dbReference>
<dbReference type="PROSITE" id="PS51379">
    <property type="entry name" value="4FE4S_FER_2"/>
    <property type="match status" value="2"/>
</dbReference>
<dbReference type="GO" id="GO:0051536">
    <property type="term" value="F:iron-sulfur cluster binding"/>
    <property type="evidence" value="ECO:0007669"/>
    <property type="project" value="UniProtKB-KW"/>
</dbReference>
<dbReference type="PROSITE" id="PS00198">
    <property type="entry name" value="4FE4S_FER_1"/>
    <property type="match status" value="1"/>
</dbReference>
<evidence type="ECO:0000313" key="6">
    <source>
        <dbReference type="EMBL" id="OAS21646.1"/>
    </source>
</evidence>
<feature type="domain" description="4Fe-4S ferredoxin-type" evidence="5">
    <location>
        <begin position="286"/>
        <end position="316"/>
    </location>
</feature>
<dbReference type="Gene3D" id="3.40.920.10">
    <property type="entry name" value="Pyruvate-ferredoxin oxidoreductase, PFOR, domain III"/>
    <property type="match status" value="1"/>
</dbReference>
<dbReference type="InterPro" id="IPR011894">
    <property type="entry name" value="PorC_KorC"/>
</dbReference>
<accession>A0A198AKU1</accession>
<organism evidence="6 7">
    <name type="scientific">Paenibacillus oryzisoli</name>
    <dbReference type="NCBI Taxonomy" id="1850517"/>
    <lineage>
        <taxon>Bacteria</taxon>
        <taxon>Bacillati</taxon>
        <taxon>Bacillota</taxon>
        <taxon>Bacilli</taxon>
        <taxon>Bacillales</taxon>
        <taxon>Paenibacillaceae</taxon>
        <taxon>Paenibacillus</taxon>
    </lineage>
</organism>
<dbReference type="SUPFAM" id="SSF54862">
    <property type="entry name" value="4Fe-4S ferredoxins"/>
    <property type="match status" value="1"/>
</dbReference>
<dbReference type="NCBIfam" id="TIGR02175">
    <property type="entry name" value="PorC_KorC"/>
    <property type="match status" value="1"/>
</dbReference>